<dbReference type="Proteomes" id="UP000185696">
    <property type="component" value="Unassembled WGS sequence"/>
</dbReference>
<protein>
    <recommendedName>
        <fullName evidence="6">SURF1-like protein</fullName>
    </recommendedName>
</protein>
<dbReference type="CDD" id="cd06662">
    <property type="entry name" value="SURF1"/>
    <property type="match status" value="1"/>
</dbReference>
<evidence type="ECO:0000313" key="7">
    <source>
        <dbReference type="EMBL" id="OLF10899.1"/>
    </source>
</evidence>
<dbReference type="PANTHER" id="PTHR23427">
    <property type="entry name" value="SURFEIT LOCUS PROTEIN"/>
    <property type="match status" value="1"/>
</dbReference>
<keyword evidence="8" id="KW-1185">Reference proteome</keyword>
<dbReference type="PROSITE" id="PS51257">
    <property type="entry name" value="PROKAR_LIPOPROTEIN"/>
    <property type="match status" value="1"/>
</dbReference>
<evidence type="ECO:0000256" key="2">
    <source>
        <dbReference type="ARBA" id="ARBA00007165"/>
    </source>
</evidence>
<evidence type="ECO:0000256" key="6">
    <source>
        <dbReference type="RuleBase" id="RU363076"/>
    </source>
</evidence>
<reference evidence="7 8" key="1">
    <citation type="submission" date="2016-12" db="EMBL/GenBank/DDBJ databases">
        <title>The draft genome sequence of Actinophytocola xinjiangensis.</title>
        <authorList>
            <person name="Wang W."/>
            <person name="Yuan L."/>
        </authorList>
    </citation>
    <scope>NUCLEOTIDE SEQUENCE [LARGE SCALE GENOMIC DNA]</scope>
    <source>
        <strain evidence="7 8">CGMCC 4.4663</strain>
    </source>
</reference>
<comment type="similarity">
    <text evidence="2 6">Belongs to the SURF1 family.</text>
</comment>
<keyword evidence="6" id="KW-1003">Cell membrane</keyword>
<comment type="caution">
    <text evidence="7">The sequence shown here is derived from an EMBL/GenBank/DDBJ whole genome shotgun (WGS) entry which is preliminary data.</text>
</comment>
<accession>A0A7Z0WMZ5</accession>
<dbReference type="OrthoDB" id="9807214at2"/>
<dbReference type="Pfam" id="PF02104">
    <property type="entry name" value="SURF1"/>
    <property type="match status" value="1"/>
</dbReference>
<keyword evidence="3 6" id="KW-0812">Transmembrane</keyword>
<evidence type="ECO:0000256" key="4">
    <source>
        <dbReference type="ARBA" id="ARBA00022989"/>
    </source>
</evidence>
<dbReference type="InterPro" id="IPR045214">
    <property type="entry name" value="Surf1/Surf4"/>
</dbReference>
<evidence type="ECO:0000313" key="8">
    <source>
        <dbReference type="Proteomes" id="UP000185696"/>
    </source>
</evidence>
<evidence type="ECO:0000256" key="1">
    <source>
        <dbReference type="ARBA" id="ARBA00004370"/>
    </source>
</evidence>
<feature type="transmembrane region" description="Helical" evidence="6">
    <location>
        <begin position="12"/>
        <end position="34"/>
    </location>
</feature>
<dbReference type="AlphaFoldDB" id="A0A7Z0WMZ5"/>
<evidence type="ECO:0000256" key="3">
    <source>
        <dbReference type="ARBA" id="ARBA00022692"/>
    </source>
</evidence>
<dbReference type="PANTHER" id="PTHR23427:SF2">
    <property type="entry name" value="SURFEIT LOCUS PROTEIN 1"/>
    <property type="match status" value="1"/>
</dbReference>
<comment type="subcellular location">
    <subcellularLocation>
        <location evidence="6">Cell membrane</location>
        <topology evidence="6">Multi-pass membrane protein</topology>
    </subcellularLocation>
    <subcellularLocation>
        <location evidence="1">Membrane</location>
    </subcellularLocation>
</comment>
<dbReference type="RefSeq" id="WP_075133066.1">
    <property type="nucleotide sequence ID" value="NZ_MSIF01000005.1"/>
</dbReference>
<feature type="transmembrane region" description="Helical" evidence="6">
    <location>
        <begin position="207"/>
        <end position="228"/>
    </location>
</feature>
<dbReference type="GO" id="GO:0005886">
    <property type="term" value="C:plasma membrane"/>
    <property type="evidence" value="ECO:0007669"/>
    <property type="project" value="UniProtKB-SubCell"/>
</dbReference>
<sequence length="268" mass="29398">MRLRFLLKPGWLALTAVVMLFAIACFAVLAPWQFSRHAERQTTNDAVTASTTATPAPLAEFTEPPAEWRSVTATGTYLTDDEVVARLRTVLGEPAFEVLTPLRLADGSVALINRGYVRPDQGDVPRYAEPPSGEVTVTARYRPDERDPRSREILPGRDGHLQVYAVDSRAVATATDLTIRPGYLALTDEAPGVLAPLPLPVLEAGPFLGYALQWITFGVMTLLAWLYFTWREARPGGALTRQSSPTQRRSVALQIAEEEARERAAAAQ</sequence>
<evidence type="ECO:0000256" key="5">
    <source>
        <dbReference type="ARBA" id="ARBA00023136"/>
    </source>
</evidence>
<organism evidence="7 8">
    <name type="scientific">Actinophytocola xinjiangensis</name>
    <dbReference type="NCBI Taxonomy" id="485602"/>
    <lineage>
        <taxon>Bacteria</taxon>
        <taxon>Bacillati</taxon>
        <taxon>Actinomycetota</taxon>
        <taxon>Actinomycetes</taxon>
        <taxon>Pseudonocardiales</taxon>
        <taxon>Pseudonocardiaceae</taxon>
    </lineage>
</organism>
<keyword evidence="4 6" id="KW-1133">Transmembrane helix</keyword>
<dbReference type="EMBL" id="MSIF01000005">
    <property type="protein sequence ID" value="OLF10899.1"/>
    <property type="molecule type" value="Genomic_DNA"/>
</dbReference>
<dbReference type="PROSITE" id="PS50895">
    <property type="entry name" value="SURF1"/>
    <property type="match status" value="1"/>
</dbReference>
<keyword evidence="5 6" id="KW-0472">Membrane</keyword>
<gene>
    <name evidence="7" type="ORF">BLA60_12750</name>
</gene>
<dbReference type="InterPro" id="IPR002994">
    <property type="entry name" value="Surf1/Shy1"/>
</dbReference>
<proteinExistence type="inferred from homology"/>
<name>A0A7Z0WMZ5_9PSEU</name>